<evidence type="ECO:0000313" key="2">
    <source>
        <dbReference type="EMBL" id="KAF0934908.1"/>
    </source>
</evidence>
<accession>A0A6G1FD85</accession>
<evidence type="ECO:0000313" key="3">
    <source>
        <dbReference type="Proteomes" id="UP000479710"/>
    </source>
</evidence>
<name>A0A6G1FD85_9ORYZ</name>
<keyword evidence="3" id="KW-1185">Reference proteome</keyword>
<comment type="caution">
    <text evidence="2">The sequence shown here is derived from an EMBL/GenBank/DDBJ whole genome shotgun (WGS) entry which is preliminary data.</text>
</comment>
<organism evidence="2 3">
    <name type="scientific">Oryza meyeriana var. granulata</name>
    <dbReference type="NCBI Taxonomy" id="110450"/>
    <lineage>
        <taxon>Eukaryota</taxon>
        <taxon>Viridiplantae</taxon>
        <taxon>Streptophyta</taxon>
        <taxon>Embryophyta</taxon>
        <taxon>Tracheophyta</taxon>
        <taxon>Spermatophyta</taxon>
        <taxon>Magnoliopsida</taxon>
        <taxon>Liliopsida</taxon>
        <taxon>Poales</taxon>
        <taxon>Poaceae</taxon>
        <taxon>BOP clade</taxon>
        <taxon>Oryzoideae</taxon>
        <taxon>Oryzeae</taxon>
        <taxon>Oryzinae</taxon>
        <taxon>Oryza</taxon>
        <taxon>Oryza meyeriana</taxon>
    </lineage>
</organism>
<protein>
    <submittedName>
        <fullName evidence="2">Uncharacterized protein</fullName>
    </submittedName>
</protein>
<dbReference type="EMBL" id="SPHZ02000001">
    <property type="protein sequence ID" value="KAF0934908.1"/>
    <property type="molecule type" value="Genomic_DNA"/>
</dbReference>
<reference evidence="2 3" key="1">
    <citation type="submission" date="2019-11" db="EMBL/GenBank/DDBJ databases">
        <title>Whole genome sequence of Oryza granulata.</title>
        <authorList>
            <person name="Li W."/>
        </authorList>
    </citation>
    <scope>NUCLEOTIDE SEQUENCE [LARGE SCALE GENOMIC DNA]</scope>
    <source>
        <strain evidence="3">cv. Menghai</strain>
        <tissue evidence="2">Leaf</tissue>
    </source>
</reference>
<evidence type="ECO:0000256" key="1">
    <source>
        <dbReference type="SAM" id="MobiDB-lite"/>
    </source>
</evidence>
<gene>
    <name evidence="2" type="ORF">E2562_028904</name>
</gene>
<sequence length="145" mass="15291">MACRGPTIPDASGRFGKAYGENWSGAWESRGVGDLTSAALADRVAWASGLEQLVADAVWAAGARIQQTSVGIRVAQHRSWGHGRGRGKRLASSGRRHHAAPPAPAPASVKWASDSTALLASGWWSACCCSSRAGENRTRPLDIWA</sequence>
<dbReference type="AlphaFoldDB" id="A0A6G1FD85"/>
<proteinExistence type="predicted"/>
<feature type="region of interest" description="Disordered" evidence="1">
    <location>
        <begin position="78"/>
        <end position="108"/>
    </location>
</feature>
<feature type="compositionally biased region" description="Basic residues" evidence="1">
    <location>
        <begin position="78"/>
        <end position="99"/>
    </location>
</feature>
<dbReference type="Proteomes" id="UP000479710">
    <property type="component" value="Unassembled WGS sequence"/>
</dbReference>